<protein>
    <submittedName>
        <fullName evidence="3">Uncharacterized protein</fullName>
    </submittedName>
</protein>
<dbReference type="Proteomes" id="UP000887565">
    <property type="component" value="Unplaced"/>
</dbReference>
<feature type="region of interest" description="Disordered" evidence="1">
    <location>
        <begin position="45"/>
        <end position="64"/>
    </location>
</feature>
<evidence type="ECO:0000313" key="2">
    <source>
        <dbReference type="Proteomes" id="UP000887565"/>
    </source>
</evidence>
<organism evidence="2 3">
    <name type="scientific">Romanomermis culicivorax</name>
    <name type="common">Nematode worm</name>
    <dbReference type="NCBI Taxonomy" id="13658"/>
    <lineage>
        <taxon>Eukaryota</taxon>
        <taxon>Metazoa</taxon>
        <taxon>Ecdysozoa</taxon>
        <taxon>Nematoda</taxon>
        <taxon>Enoplea</taxon>
        <taxon>Dorylaimia</taxon>
        <taxon>Mermithida</taxon>
        <taxon>Mermithoidea</taxon>
        <taxon>Mermithidae</taxon>
        <taxon>Romanomermis</taxon>
    </lineage>
</organism>
<keyword evidence="2" id="KW-1185">Reference proteome</keyword>
<name>A0A915JLL8_ROMCU</name>
<accession>A0A915JLL8</accession>
<evidence type="ECO:0000256" key="1">
    <source>
        <dbReference type="SAM" id="MobiDB-lite"/>
    </source>
</evidence>
<dbReference type="WBParaSite" id="nRc.2.0.1.t27075-RA">
    <property type="protein sequence ID" value="nRc.2.0.1.t27075-RA"/>
    <property type="gene ID" value="nRc.2.0.1.g27075"/>
</dbReference>
<dbReference type="AlphaFoldDB" id="A0A915JLL8"/>
<feature type="compositionally biased region" description="Polar residues" evidence="1">
    <location>
        <begin position="49"/>
        <end position="64"/>
    </location>
</feature>
<proteinExistence type="predicted"/>
<sequence>MTNKNSEVGALNRFVEHAMVKSNQSAAHSFKLRIASLASFNTKSKRSSKTFNGLKQGESKNIQRQGRHLADFNASDWQPDEIHGFLKKTFPHNCDDQMEVGTSAQAELEIHDDNEFAGTVVDEEACALQSSAINSDAE</sequence>
<evidence type="ECO:0000313" key="3">
    <source>
        <dbReference type="WBParaSite" id="nRc.2.0.1.t27075-RA"/>
    </source>
</evidence>
<reference evidence="3" key="1">
    <citation type="submission" date="2022-11" db="UniProtKB">
        <authorList>
            <consortium name="WormBaseParasite"/>
        </authorList>
    </citation>
    <scope>IDENTIFICATION</scope>
</reference>